<proteinExistence type="predicted"/>
<reference evidence="2" key="1">
    <citation type="submission" date="2017-02" db="EMBL/GenBank/DDBJ databases">
        <title>Draft Genome Sequence of the Salt Water Bacterium Oceanospirillum linum ATCC 11336.</title>
        <authorList>
            <person name="Trachtenberg A.M."/>
            <person name="Carney J.G."/>
            <person name="Linnane J.D."/>
            <person name="Rheaume B.A."/>
            <person name="Pitts N.L."/>
            <person name="Mykles D.L."/>
            <person name="Maclea K.S."/>
        </authorList>
    </citation>
    <scope>NUCLEOTIDE SEQUENCE [LARGE SCALE GENOMIC DNA]</scope>
    <source>
        <strain evidence="2">ATCC 11336</strain>
    </source>
</reference>
<gene>
    <name evidence="2" type="ORF">BTA35_0204450</name>
</gene>
<dbReference type="SUPFAM" id="SSF141868">
    <property type="entry name" value="EAL domain-like"/>
    <property type="match status" value="1"/>
</dbReference>
<dbReference type="SUPFAM" id="SSF109604">
    <property type="entry name" value="HD-domain/PDEase-like"/>
    <property type="match status" value="1"/>
</dbReference>
<dbReference type="Pfam" id="PF08668">
    <property type="entry name" value="HDOD"/>
    <property type="match status" value="1"/>
</dbReference>
<organism evidence="2 3">
    <name type="scientific">Oceanospirillum linum</name>
    <dbReference type="NCBI Taxonomy" id="966"/>
    <lineage>
        <taxon>Bacteria</taxon>
        <taxon>Pseudomonadati</taxon>
        <taxon>Pseudomonadota</taxon>
        <taxon>Gammaproteobacteria</taxon>
        <taxon>Oceanospirillales</taxon>
        <taxon>Oceanospirillaceae</taxon>
        <taxon>Oceanospirillum</taxon>
    </lineage>
</organism>
<name>A0A1T1HFY4_OCELI</name>
<comment type="caution">
    <text evidence="2">The sequence shown here is derived from an EMBL/GenBank/DDBJ whole genome shotgun (WGS) entry which is preliminary data.</text>
</comment>
<dbReference type="PANTHER" id="PTHR33525:SF4">
    <property type="entry name" value="CYCLIC DI-GMP PHOSPHODIESTERASE CDGJ"/>
    <property type="match status" value="1"/>
</dbReference>
<dbReference type="EMBL" id="MTSD02000001">
    <property type="protein sequence ID" value="OOV88735.1"/>
    <property type="molecule type" value="Genomic_DNA"/>
</dbReference>
<dbReference type="RefSeq" id="WP_077243182.1">
    <property type="nucleotide sequence ID" value="NZ_FXTS01000004.1"/>
</dbReference>
<dbReference type="InterPro" id="IPR014408">
    <property type="entry name" value="dGMP_Pdiesterase_EAL/HD-GYP"/>
</dbReference>
<dbReference type="Gene3D" id="3.20.20.450">
    <property type="entry name" value="EAL domain"/>
    <property type="match status" value="1"/>
</dbReference>
<dbReference type="PANTHER" id="PTHR33525">
    <property type="match status" value="1"/>
</dbReference>
<feature type="domain" description="HDOD" evidence="1">
    <location>
        <begin position="200"/>
        <end position="385"/>
    </location>
</feature>
<dbReference type="InterPro" id="IPR052340">
    <property type="entry name" value="RNase_Y/CdgJ"/>
</dbReference>
<dbReference type="PIRSF" id="PIRSF003180">
    <property type="entry name" value="DiGMPpdiest_YuxH"/>
    <property type="match status" value="1"/>
</dbReference>
<dbReference type="InterPro" id="IPR013976">
    <property type="entry name" value="HDOD"/>
</dbReference>
<dbReference type="AlphaFoldDB" id="A0A1T1HFY4"/>
<accession>A0A1T1HFY4</accession>
<evidence type="ECO:0000259" key="1">
    <source>
        <dbReference type="PROSITE" id="PS51833"/>
    </source>
</evidence>
<dbReference type="Proteomes" id="UP000190064">
    <property type="component" value="Unassembled WGS sequence"/>
</dbReference>
<evidence type="ECO:0000313" key="3">
    <source>
        <dbReference type="Proteomes" id="UP000190064"/>
    </source>
</evidence>
<dbReference type="STRING" id="966.BTA35_0204450"/>
<dbReference type="PROSITE" id="PS51833">
    <property type="entry name" value="HDOD"/>
    <property type="match status" value="1"/>
</dbReference>
<sequence length="404" mass="45677">MGSLNQLCITRLTFCDSDLIRRGFELAYHDTQHTANSLEISAKIASFTLLDYGLDQAGKSGKVLLTITKAWLPNASTLPAAKIKDRLVLQLAEDIPPDPITLNALHHIRSKGFQVALTNYTISDPRKALLSEVDIVKINCQRLMPSDLKHLHAELKGYSVTLMAGQIESWQIFEQVRAAGFDLYQGSFLGKPELLDTPKNSTNRIMLVKLMTLLFDDKSSIQEIEKVIEQEPTLFYRLLKFVNSAAYQLPNKIDSLHQAVIYIGTETLRALVAILVWAKDDHKAYTVLPQILTRAKSCELLAKEQGLAPSDRYFTLGFLSLLDVALDQPLDKLIQSLSLSEEMQNALLKDEGPLAEVLNFVRQWEKANWEILQQNQMFSPENTPELMQQAQHWAQETEKEMQNI</sequence>
<dbReference type="Gene3D" id="1.10.3210.10">
    <property type="entry name" value="Hypothetical protein af1432"/>
    <property type="match status" value="1"/>
</dbReference>
<evidence type="ECO:0000313" key="2">
    <source>
        <dbReference type="EMBL" id="OOV88735.1"/>
    </source>
</evidence>
<dbReference type="InterPro" id="IPR035919">
    <property type="entry name" value="EAL_sf"/>
</dbReference>
<protein>
    <recommendedName>
        <fullName evidence="1">HDOD domain-containing protein</fullName>
    </recommendedName>
</protein>
<keyword evidence="3" id="KW-1185">Reference proteome</keyword>